<evidence type="ECO:0000256" key="2">
    <source>
        <dbReference type="SAM" id="Phobius"/>
    </source>
</evidence>
<name>A0ABR3EZD5_9AGAR</name>
<keyword evidence="2" id="KW-0472">Membrane</keyword>
<feature type="transmembrane region" description="Helical" evidence="2">
    <location>
        <begin position="5"/>
        <end position="24"/>
    </location>
</feature>
<reference evidence="3 4" key="1">
    <citation type="submission" date="2024-02" db="EMBL/GenBank/DDBJ databases">
        <title>A draft genome for the cacao thread blight pathogen Marasmius crinis-equi.</title>
        <authorList>
            <person name="Cohen S.P."/>
            <person name="Baruah I.K."/>
            <person name="Amoako-Attah I."/>
            <person name="Bukari Y."/>
            <person name="Meinhardt L.W."/>
            <person name="Bailey B.A."/>
        </authorList>
    </citation>
    <scope>NUCLEOTIDE SEQUENCE [LARGE SCALE GENOMIC DNA]</scope>
    <source>
        <strain evidence="3 4">GH-76</strain>
    </source>
</reference>
<keyword evidence="2" id="KW-0812">Transmembrane</keyword>
<evidence type="ECO:0000313" key="3">
    <source>
        <dbReference type="EMBL" id="KAL0568153.1"/>
    </source>
</evidence>
<dbReference type="Proteomes" id="UP001465976">
    <property type="component" value="Unassembled WGS sequence"/>
</dbReference>
<proteinExistence type="predicted"/>
<sequence>MLPVLLEFALLFFFAGILDLFWSLKVEPLFVVGCISIGMSGFLYCVTTIIPGIATMGMIRRQALKVFPTYPKSRTEVYRPTWPYKSPQAWGLFKFFTSIISISPWVIFANSAHYSTGINLLDLTNTMTIFLNRFTNWSQGDLFFVNPWWLDENKIDVNLWEGIKSITAIFRDTIFIQPYLVTILKSYSPSIALPLALPRYHRVYTWIDSEDFRIDSPAVKARNAKINETLDRLAIPSWTTDTEPSLERDSALQLQIIKNNWMLETKRAGSDEFIAETQRISKENVPKRTKVNFTPFFCMAKQLWEDNRGVELLDIYRDEWMAYSGSIANEKIAIDGDERYQLMASFARYIKRHLDLTREQEEEEVREGEEGLTSSSDPQPILTSDKGLEFLHFIHNQVIEHKLYDMERYANIATFPVGFTWDIIDDWEDAMKVVQRMKGLPGNYFAKFPSDESGRQHSEETVGRSGVLGRIGASVRNALARTRARNIPDSHA</sequence>
<accession>A0ABR3EZD5</accession>
<comment type="caution">
    <text evidence="3">The sequence shown here is derived from an EMBL/GenBank/DDBJ whole genome shotgun (WGS) entry which is preliminary data.</text>
</comment>
<keyword evidence="2" id="KW-1133">Transmembrane helix</keyword>
<keyword evidence="4" id="KW-1185">Reference proteome</keyword>
<gene>
    <name evidence="3" type="ORF">V5O48_013834</name>
</gene>
<dbReference type="EMBL" id="JBAHYK010001402">
    <property type="protein sequence ID" value="KAL0568153.1"/>
    <property type="molecule type" value="Genomic_DNA"/>
</dbReference>
<organism evidence="3 4">
    <name type="scientific">Marasmius crinis-equi</name>
    <dbReference type="NCBI Taxonomy" id="585013"/>
    <lineage>
        <taxon>Eukaryota</taxon>
        <taxon>Fungi</taxon>
        <taxon>Dikarya</taxon>
        <taxon>Basidiomycota</taxon>
        <taxon>Agaricomycotina</taxon>
        <taxon>Agaricomycetes</taxon>
        <taxon>Agaricomycetidae</taxon>
        <taxon>Agaricales</taxon>
        <taxon>Marasmiineae</taxon>
        <taxon>Marasmiaceae</taxon>
        <taxon>Marasmius</taxon>
    </lineage>
</organism>
<feature type="region of interest" description="Disordered" evidence="1">
    <location>
        <begin position="360"/>
        <end position="379"/>
    </location>
</feature>
<evidence type="ECO:0000313" key="4">
    <source>
        <dbReference type="Proteomes" id="UP001465976"/>
    </source>
</evidence>
<feature type="transmembrane region" description="Helical" evidence="2">
    <location>
        <begin position="30"/>
        <end position="54"/>
    </location>
</feature>
<evidence type="ECO:0000256" key="1">
    <source>
        <dbReference type="SAM" id="MobiDB-lite"/>
    </source>
</evidence>
<protein>
    <submittedName>
        <fullName evidence="3">Uncharacterized protein</fullName>
    </submittedName>
</protein>